<sequence>MNNKKLNSNFSPREFMKSRRPERFSDSIVKEVGKLDRTLLEYQFNTLNRRNMELAFEDFAKKLCEKVICPNLLEQTGPVAGGDGKVDTQTFPVSEQAKALWYVGVNEASNEERWAFAVSTQEDWKAKCRKDVRKIKSTNRGYVKAFCVTNRYAKSNQRSQLEDELFKETGIDVRILDVSWILDQVFKYGYEQLAIDSLAIDVSWRREVKVGVQDYEKQARLKELELIIRDKVNPSKISPHQLDWLLEIAVTSKELEQPQIECQGLFERAVNAAERFGGSHKQFNAHYQYAWAAYWWFEDFHLFQNHLIKCIELAEKIETSVQWRDVLSLLGVFIGYKRHNQEAENLTTNPLITKIKTAIQELSEHDELPSNSLMCKVHLEMLKLYTINDLDEASDIFADLLHIVEAGEFLVGFPFSDLYELFSEIDGAFGENEQYEELLDYFTEHTSRRDGERKAAQLCLKRGARRMESNQPYQAIKLIGKSLAKLHKNESRKDLYAALNVLAVAYERVGLQWASRANLLLAASLVTDDFWKSGELVAAHTHSYARLAKVELLLGRISYAISFWESALIAESGIEKEVISESERNAFDAFLAQCLANCNPSELSQFTRLPDLLDRLNLYFSRSILLYVLGHTELIEQEYELKVDQDYLDTVKVVRDAEFGATVPKLINCQSRYISLESSVMGCSIKISFPFKSPLVELAESILAAIEALLSTGIVERFIVIEPAMNIEITVDDEDEVSIEHEINGDAGTLLAEVTCSSFSSHKLNTSAQGVIQEWLSEFLLEVFAYIIRVEDLESTFKSMIVEDKALERAVPFGACFVGLQNILGNDAVENIKGLLVKPELENYKFHRAEAWDYNIPKVDQKSKPLGEMKVGKGQPPKDIINEERVSHKNTKVQHLIKPRLWDRAGWRGMGFLFAPDETPHLMLAYENDTSAELIWSDLVLALGCEDKCNRLQISIIRKIDKKNPAHYKVCLFENMEFSSSTMVQVTARIQIMTPLNNHNLDRFLKRYEDVGRYVVGYGVLNKDKGIQPRVGSGTSVVKDNIKLLDAWEVSLNSMESMAISIDDDPMIPDGIDTPPFLEILKHRGA</sequence>
<accession>A0A0U2X6S3</accession>
<evidence type="ECO:0000313" key="2">
    <source>
        <dbReference type="Proteomes" id="UP000065261"/>
    </source>
</evidence>
<dbReference type="RefSeq" id="WP_058373402.1">
    <property type="nucleotide sequence ID" value="NZ_CP011034.1"/>
</dbReference>
<dbReference type="PATRIC" id="fig|1315283.4.peg.1647"/>
<reference evidence="1 2" key="1">
    <citation type="submission" date="2015-03" db="EMBL/GenBank/DDBJ databases">
        <authorList>
            <person name="Murphy D."/>
        </authorList>
    </citation>
    <scope>NUCLEOTIDE SEQUENCE [LARGE SCALE GENOMIC DNA]</scope>
    <source>
        <strain evidence="1 2">KMM 520</strain>
    </source>
</reference>
<name>A0A0U2X6S3_9GAMM</name>
<gene>
    <name evidence="1" type="ORF">PTRA_a1913</name>
</gene>
<organism evidence="1">
    <name type="scientific">Pseudoalteromonas translucida KMM 520</name>
    <dbReference type="NCBI Taxonomy" id="1315283"/>
    <lineage>
        <taxon>Bacteria</taxon>
        <taxon>Pseudomonadati</taxon>
        <taxon>Pseudomonadota</taxon>
        <taxon>Gammaproteobacteria</taxon>
        <taxon>Alteromonadales</taxon>
        <taxon>Pseudoalteromonadaceae</taxon>
        <taxon>Pseudoalteromonas</taxon>
    </lineage>
</organism>
<dbReference type="KEGG" id="ptn:PTRA_a1913"/>
<evidence type="ECO:0000313" key="1">
    <source>
        <dbReference type="EMBL" id="ALS33054.1"/>
    </source>
</evidence>
<dbReference type="EMBL" id="CP011034">
    <property type="protein sequence ID" value="ALS33054.1"/>
    <property type="molecule type" value="Genomic_DNA"/>
</dbReference>
<proteinExistence type="predicted"/>
<evidence type="ECO:0008006" key="3">
    <source>
        <dbReference type="Google" id="ProtNLM"/>
    </source>
</evidence>
<protein>
    <recommendedName>
        <fullName evidence="3">Tetratricopeptide repeat protein</fullName>
    </recommendedName>
</protein>
<dbReference type="OrthoDB" id="7437075at2"/>
<dbReference type="AlphaFoldDB" id="A0A0U2X6S3"/>
<dbReference type="Proteomes" id="UP000065261">
    <property type="component" value="Chromosome I"/>
</dbReference>